<dbReference type="Proteomes" id="UP000318055">
    <property type="component" value="Chromosome"/>
</dbReference>
<keyword evidence="2" id="KW-0238">DNA-binding</keyword>
<evidence type="ECO:0000256" key="1">
    <source>
        <dbReference type="ARBA" id="ARBA00022747"/>
    </source>
</evidence>
<keyword evidence="4" id="KW-1185">Reference proteome</keyword>
<organism evidence="3 4">
    <name type="scientific">Sphingomonas suaedae</name>
    <dbReference type="NCBI Taxonomy" id="2599297"/>
    <lineage>
        <taxon>Bacteria</taxon>
        <taxon>Pseudomonadati</taxon>
        <taxon>Pseudomonadota</taxon>
        <taxon>Alphaproteobacteria</taxon>
        <taxon>Sphingomonadales</taxon>
        <taxon>Sphingomonadaceae</taxon>
        <taxon>Sphingomonas</taxon>
    </lineage>
</organism>
<dbReference type="CDD" id="cd17256">
    <property type="entry name" value="RMtype1_S_EcoJA65PI-TRD1-CR1_like"/>
    <property type="match status" value="1"/>
</dbReference>
<name>A0A518RH39_9SPHN</name>
<dbReference type="REBASE" id="356227">
    <property type="entry name" value="S.SspXS10ORF12510P"/>
</dbReference>
<evidence type="ECO:0000256" key="2">
    <source>
        <dbReference type="ARBA" id="ARBA00023125"/>
    </source>
</evidence>
<dbReference type="SUPFAM" id="SSF116734">
    <property type="entry name" value="DNA methylase specificity domain"/>
    <property type="match status" value="2"/>
</dbReference>
<dbReference type="KEGG" id="ssua:FPZ54_12515"/>
<dbReference type="InterPro" id="IPR044946">
    <property type="entry name" value="Restrct_endonuc_typeI_TRD_sf"/>
</dbReference>
<keyword evidence="1" id="KW-0680">Restriction system</keyword>
<dbReference type="OrthoDB" id="512700at2"/>
<evidence type="ECO:0000313" key="3">
    <source>
        <dbReference type="EMBL" id="QDX26751.1"/>
    </source>
</evidence>
<protein>
    <recommendedName>
        <fullName evidence="5">Restriction endonuclease subunit S</fullName>
    </recommendedName>
</protein>
<accession>A0A518RH39</accession>
<dbReference type="Gene3D" id="3.90.220.20">
    <property type="entry name" value="DNA methylase specificity domains"/>
    <property type="match status" value="2"/>
</dbReference>
<dbReference type="AlphaFoldDB" id="A0A518RH39"/>
<proteinExistence type="predicted"/>
<reference evidence="3 4" key="1">
    <citation type="submission" date="2019-07" db="EMBL/GenBank/DDBJ databases">
        <title>Sphingomonas alkalisoli sp. nov., isolated from rhizosphere soil of Suaedae salsa.</title>
        <authorList>
            <person name="Zhang H."/>
            <person name="Xu L."/>
            <person name="Zhang J.-X."/>
            <person name="Sun J.-Q."/>
        </authorList>
    </citation>
    <scope>NUCLEOTIDE SEQUENCE [LARGE SCALE GENOMIC DNA]</scope>
    <source>
        <strain evidence="3 4">XS-10</strain>
    </source>
</reference>
<dbReference type="GO" id="GO:0009307">
    <property type="term" value="P:DNA restriction-modification system"/>
    <property type="evidence" value="ECO:0007669"/>
    <property type="project" value="UniProtKB-KW"/>
</dbReference>
<dbReference type="RefSeq" id="WP_145847665.1">
    <property type="nucleotide sequence ID" value="NZ_CP042239.1"/>
</dbReference>
<sequence length="432" mass="47344">MTLPESWETIQLAECQARTTTVDPRKEPLTKFDLFSVPSYSDATPDQVTGADIGSAKQEVEPGDVLLCKIVPHIRRGWVVPPPSGRAQIASGEWIVFRDTPLEPNFLRRFVLSDEFHDQFMRTVSGVGGSLMRARPAEAGKIKVPVPPLAEQRRIVAKLDALTARLARARAELDRVPVLVRDFRKRTLGQMFAGDWANVVDLGSLTLPSAPIRYGVLQPGGEKGSGVQMIRVCDLHDMQVAWPSLRRIAPEIDRQFSSARVQDGDVLISVVGTIGRIAVVFGMKEPTNIARAVARLRPDTSKVHPMWLALRLAAEDCQKMFAADAREVARKTLNVSLIKATPIALPPLSVQAAAVRTLTIAFARADRLEAEAARARALIDQLEAAILARAFRGELVPQDPNDEPASVLLDRIRAERAAAPKAKRGRRAKADA</sequence>
<dbReference type="GO" id="GO:0003677">
    <property type="term" value="F:DNA binding"/>
    <property type="evidence" value="ECO:0007669"/>
    <property type="project" value="UniProtKB-KW"/>
</dbReference>
<dbReference type="EMBL" id="CP042239">
    <property type="protein sequence ID" value="QDX26751.1"/>
    <property type="molecule type" value="Genomic_DNA"/>
</dbReference>
<dbReference type="InterPro" id="IPR051212">
    <property type="entry name" value="Type-I_RE_S_subunit"/>
</dbReference>
<evidence type="ECO:0008006" key="5">
    <source>
        <dbReference type="Google" id="ProtNLM"/>
    </source>
</evidence>
<dbReference type="PANTHER" id="PTHR43140:SF1">
    <property type="entry name" value="TYPE I RESTRICTION ENZYME ECOKI SPECIFICITY SUBUNIT"/>
    <property type="match status" value="1"/>
</dbReference>
<gene>
    <name evidence="3" type="ORF">FPZ54_12515</name>
</gene>
<dbReference type="PANTHER" id="PTHR43140">
    <property type="entry name" value="TYPE-1 RESTRICTION ENZYME ECOKI SPECIFICITY PROTEIN"/>
    <property type="match status" value="1"/>
</dbReference>
<evidence type="ECO:0000313" key="4">
    <source>
        <dbReference type="Proteomes" id="UP000318055"/>
    </source>
</evidence>